<dbReference type="AlphaFoldDB" id="A0A504XX00"/>
<comment type="caution">
    <text evidence="2">The sequence shown here is derived from an EMBL/GenBank/DDBJ whole genome shotgun (WGS) entry which is preliminary data.</text>
</comment>
<feature type="compositionally biased region" description="Polar residues" evidence="1">
    <location>
        <begin position="42"/>
        <end position="54"/>
    </location>
</feature>
<evidence type="ECO:0000313" key="3">
    <source>
        <dbReference type="Proteomes" id="UP000318447"/>
    </source>
</evidence>
<accession>A0A504XX00</accession>
<feature type="compositionally biased region" description="Polar residues" evidence="1">
    <location>
        <begin position="455"/>
        <end position="464"/>
    </location>
</feature>
<feature type="compositionally biased region" description="Polar residues" evidence="1">
    <location>
        <begin position="978"/>
        <end position="995"/>
    </location>
</feature>
<protein>
    <submittedName>
        <fullName evidence="2">Uncharacterized protein</fullName>
    </submittedName>
</protein>
<feature type="compositionally biased region" description="Polar residues" evidence="1">
    <location>
        <begin position="401"/>
        <end position="416"/>
    </location>
</feature>
<name>A0A504XX00_LEIDO</name>
<dbReference type="VEuPathDB" id="TriTrypDB:LdCL_120019400"/>
<feature type="region of interest" description="Disordered" evidence="1">
    <location>
        <begin position="452"/>
        <end position="560"/>
    </location>
</feature>
<evidence type="ECO:0000313" key="2">
    <source>
        <dbReference type="EMBL" id="TPP49677.1"/>
    </source>
</evidence>
<feature type="compositionally biased region" description="Pro residues" evidence="1">
    <location>
        <begin position="327"/>
        <end position="336"/>
    </location>
</feature>
<feature type="region of interest" description="Disordered" evidence="1">
    <location>
        <begin position="855"/>
        <end position="876"/>
    </location>
</feature>
<feature type="region of interest" description="Disordered" evidence="1">
    <location>
        <begin position="395"/>
        <end position="436"/>
    </location>
</feature>
<feature type="compositionally biased region" description="Polar residues" evidence="1">
    <location>
        <begin position="471"/>
        <end position="489"/>
    </location>
</feature>
<feature type="region of interest" description="Disordered" evidence="1">
    <location>
        <begin position="734"/>
        <end position="764"/>
    </location>
</feature>
<gene>
    <name evidence="2" type="ORF">CGC21_18130</name>
</gene>
<feature type="region of interest" description="Disordered" evidence="1">
    <location>
        <begin position="902"/>
        <end position="938"/>
    </location>
</feature>
<feature type="region of interest" description="Disordered" evidence="1">
    <location>
        <begin position="1"/>
        <end position="54"/>
    </location>
</feature>
<dbReference type="EMBL" id="RHLC01000048">
    <property type="protein sequence ID" value="TPP49677.1"/>
    <property type="molecule type" value="Genomic_DNA"/>
</dbReference>
<feature type="compositionally biased region" description="Polar residues" evidence="1">
    <location>
        <begin position="1002"/>
        <end position="1011"/>
    </location>
</feature>
<feature type="region of interest" description="Disordered" evidence="1">
    <location>
        <begin position="321"/>
        <end position="342"/>
    </location>
</feature>
<organism evidence="2 3">
    <name type="scientific">Leishmania donovani</name>
    <dbReference type="NCBI Taxonomy" id="5661"/>
    <lineage>
        <taxon>Eukaryota</taxon>
        <taxon>Discoba</taxon>
        <taxon>Euglenozoa</taxon>
        <taxon>Kinetoplastea</taxon>
        <taxon>Metakinetoplastina</taxon>
        <taxon>Trypanosomatida</taxon>
        <taxon>Trypanosomatidae</taxon>
        <taxon>Leishmaniinae</taxon>
        <taxon>Leishmania</taxon>
    </lineage>
</organism>
<proteinExistence type="predicted"/>
<evidence type="ECO:0000256" key="1">
    <source>
        <dbReference type="SAM" id="MobiDB-lite"/>
    </source>
</evidence>
<feature type="region of interest" description="Disordered" evidence="1">
    <location>
        <begin position="576"/>
        <end position="603"/>
    </location>
</feature>
<dbReference type="Proteomes" id="UP000318447">
    <property type="component" value="Unassembled WGS sequence"/>
</dbReference>
<dbReference type="VEuPathDB" id="TriTrypDB:LDHU3_12.1510"/>
<dbReference type="VEuPathDB" id="TriTrypDB:LdBPK_120750.1"/>
<sequence length="1196" mass="128529">MSTTGTPAVAAKERRASYSRGGVKARALRSRSKSPRALTPPKQGQRSSLKVSSSVYDASSEATVARLCPRRANSASPTKPRALSSLARAPSSPILWCVHSGHGADVDGIAAAAVSGAASPVCRPSQTSPTAPTIAEQIRRMRRLLREVKLPFMDVHLIETYLFHLAWGTPAKESIGKESISDVPISGDWTSPEAGICREVKRPSPPTLPGVGLKSTTMARPVTVATISHAPSLEVAEVSKSECYYPFKTSTGGSERHRDGHTDNAAAVRRPLRWGARRIAEDDCFAAAQTDQHTKDLGSCPSTTEAPDIIDKADAMSCALAEEGHPRPPPRPPRPQPSSRAAMVSRSAFTETLAVALRAVMHREAVWTALQQFLNVVRLDWAPLAAHVSQVGAPVAPRAHGQSNGAANGTLGSSGISGALPNLRSPRDGVGNSGDMAVGACRSEALVSPHYTAHGMSSSSSTAESDCGNPKRSSTPEKQAALHTSSDRTGTVVDGETMRSSSAPLLKRTVSPAESAVRHEDTSVRTASCEDDGQVAITGPPPEAIGSAQQDRHPRGQQRPSLCLSAESLRQTSVQYARGASSEAAALNDSPVCKPQPPPPRIVPRLLRVPISTPSSSAGAARDATSALWPPNVAGLLTVQTHFSQLEHGGPCVTLPRIEHSPFAMRFQLYLANSRPAVRIDLLRPLMGLGAALDRRRAHDAEACDVPSRTRRLVLHPGDSVSPMTARVYRQLHASSASPAPRRQELHDTSLVTRPSEGKSALRPHSGLVPSLGMRLHAVSRQVYADCLYHYLYYLQRTTLAVVEAVDELRRHHLSHDAPFVVERRNYLLEVLMQTSTLACDAAVQWLMHESTFENEGDLKDGGDQHPVAGQPSDSTSDAVYCSTLLPGAARQTCDHVSEARRWPPEMPCSNSSRQCGDAPAPEIEPEGERGAQGTMHRAVARGQWPEQLLRAPLMSTHASLARYAATPRFLVRLDEAPTSSPGARQEAASRTTQPGDGGRGQNTAPTTITPVSASLSPWRLVLPADVLASYGGGTAAPEDERYQTRIASAYAVRSSAASSAAALRRRLESGEHLLHLEVATQLAYLRRCMQCALQHEYMLYLRGMSEVHRRFYADKRKMAMCRHGAAAQVCATDCDRMNAAVTRVGTPAKYGSVAATMAPDRYGRVSLKDELLRTDWMRELRESWQLLMSGSSSVA</sequence>
<reference evidence="3" key="1">
    <citation type="submission" date="2019-02" db="EMBL/GenBank/DDBJ databases">
        <title>FDA dAtabase for Regulatory Grade micrObial Sequences (FDA-ARGOS): Supporting development and validation of Infectious Disease Dx tests.</title>
        <authorList>
            <person name="Duncan R."/>
            <person name="Fisher C."/>
            <person name="Tallon L."/>
            <person name="Sadzewicz L."/>
            <person name="Sengamalay N."/>
            <person name="Ott S."/>
            <person name="Godinez A."/>
            <person name="Nagaraj S."/>
            <person name="Vavikolanu K."/>
            <person name="Nadendla S."/>
            <person name="Aluvathingal J."/>
            <person name="Sichtig H."/>
        </authorList>
    </citation>
    <scope>NUCLEOTIDE SEQUENCE [LARGE SCALE GENOMIC DNA]</scope>
    <source>
        <strain evidence="3">FDAARGOS_361</strain>
    </source>
</reference>
<feature type="region of interest" description="Disordered" evidence="1">
    <location>
        <begin position="977"/>
        <end position="1011"/>
    </location>
</feature>